<dbReference type="AlphaFoldDB" id="A0A4S4L4U9"/>
<dbReference type="InterPro" id="IPR050782">
    <property type="entry name" value="PP1_regulatory_subunit_3"/>
</dbReference>
<evidence type="ECO:0000313" key="4">
    <source>
        <dbReference type="Proteomes" id="UP000308199"/>
    </source>
</evidence>
<dbReference type="Gene3D" id="2.60.40.2440">
    <property type="entry name" value="Carbohydrate binding type-21 domain"/>
    <property type="match status" value="1"/>
</dbReference>
<evidence type="ECO:0000313" key="3">
    <source>
        <dbReference type="EMBL" id="THH05748.1"/>
    </source>
</evidence>
<dbReference type="PANTHER" id="PTHR12307:SF36">
    <property type="entry name" value="GLYCOGEN-BINDING SUBUNIT 76A"/>
    <property type="match status" value="1"/>
</dbReference>
<feature type="compositionally biased region" description="Low complexity" evidence="1">
    <location>
        <begin position="556"/>
        <end position="566"/>
    </location>
</feature>
<keyword evidence="4" id="KW-1185">Reference proteome</keyword>
<organism evidence="3 4">
    <name type="scientific">Phellinidium pouzarii</name>
    <dbReference type="NCBI Taxonomy" id="167371"/>
    <lineage>
        <taxon>Eukaryota</taxon>
        <taxon>Fungi</taxon>
        <taxon>Dikarya</taxon>
        <taxon>Basidiomycota</taxon>
        <taxon>Agaricomycotina</taxon>
        <taxon>Agaricomycetes</taxon>
        <taxon>Hymenochaetales</taxon>
        <taxon>Hymenochaetaceae</taxon>
        <taxon>Phellinidium</taxon>
    </lineage>
</organism>
<gene>
    <name evidence="3" type="ORF">EW145_g4576</name>
</gene>
<dbReference type="GO" id="GO:2001069">
    <property type="term" value="F:glycogen binding"/>
    <property type="evidence" value="ECO:0007669"/>
    <property type="project" value="TreeGrafter"/>
</dbReference>
<dbReference type="GO" id="GO:0000164">
    <property type="term" value="C:protein phosphatase type 1 complex"/>
    <property type="evidence" value="ECO:0007669"/>
    <property type="project" value="TreeGrafter"/>
</dbReference>
<feature type="region of interest" description="Disordered" evidence="1">
    <location>
        <begin position="620"/>
        <end position="643"/>
    </location>
</feature>
<dbReference type="InterPro" id="IPR005036">
    <property type="entry name" value="CBM21_dom"/>
</dbReference>
<name>A0A4S4L4U9_9AGAM</name>
<feature type="region of interest" description="Disordered" evidence="1">
    <location>
        <begin position="544"/>
        <end position="599"/>
    </location>
</feature>
<sequence length="673" mass="72380">MPYARPPSSPEAASYDLPPLKLRPKHRRTRSASSFSDERGPGAFVSLPNLPRRKSNCSERKTLFHFNDQDSDESDDDDDANALQLTVDTKKIAIQWPRAALAVRAGDLLSAISFPWFTNPIAVAGFSLFLGQWLAPAAHAVYADHLVQREASQTVAQVVLLLSALSDAAPSHARPVRACNSVRVKVFNSSGKPVNVSRANSDETETETEYDSSNPVAEQPGLPSPSPSVVTEEAAFELDPKVSSQIPATIPPAYANVHVESLILPKTRPPMLHGSILVRNVAFTKEIAIRFTCDNWNTTSEVWGKHVASLPSLPPPFPTPTMLGDLASATATSWDRFSFVIQLEDFERKLHEKTMWMVVRYTSPGVGEWWDNNEGKNYRIGFKRAGNGSGAKVGPSLVAASSRLSPVTSHSQQRTFSAPSTLKGTPTTEAVQTTAHRMQVPATSFALPSIQFRQHRASEPPGASPPPRLNSSPQPTLSSMGTVMRASAPSKLNFPNHSAPSTSSPLSWQEASPGARFADSPSAMSTPTASSKQILLPLKQMSHGLPVTAPRPDFSWPPSNNSSSQSLADTTPPPSYTTLPVTSDAEREHGQGSLAPSSSALASDSSYAAFVKHWCFVQSPTPSPSQTPSMDDGSTSRQLPQAAGNAWRGMGMEQLGGLYGNGLRSDSPMLTSM</sequence>
<feature type="region of interest" description="Disordered" evidence="1">
    <location>
        <begin position="1"/>
        <end position="51"/>
    </location>
</feature>
<dbReference type="GO" id="GO:0005979">
    <property type="term" value="P:regulation of glycogen biosynthetic process"/>
    <property type="evidence" value="ECO:0007669"/>
    <property type="project" value="TreeGrafter"/>
</dbReference>
<dbReference type="EMBL" id="SGPK01000239">
    <property type="protein sequence ID" value="THH05748.1"/>
    <property type="molecule type" value="Genomic_DNA"/>
</dbReference>
<feature type="region of interest" description="Disordered" evidence="1">
    <location>
        <begin position="403"/>
        <end position="433"/>
    </location>
</feature>
<feature type="region of interest" description="Disordered" evidence="1">
    <location>
        <begin position="454"/>
        <end position="530"/>
    </location>
</feature>
<dbReference type="OrthoDB" id="1881at2759"/>
<dbReference type="PROSITE" id="PS51159">
    <property type="entry name" value="CBM21"/>
    <property type="match status" value="1"/>
</dbReference>
<feature type="compositionally biased region" description="Polar residues" evidence="1">
    <location>
        <begin position="493"/>
        <end position="510"/>
    </location>
</feature>
<comment type="caution">
    <text evidence="3">The sequence shown here is derived from an EMBL/GenBank/DDBJ whole genome shotgun (WGS) entry which is preliminary data.</text>
</comment>
<dbReference type="InterPro" id="IPR038175">
    <property type="entry name" value="CBM21_dom_sf"/>
</dbReference>
<evidence type="ECO:0000256" key="1">
    <source>
        <dbReference type="SAM" id="MobiDB-lite"/>
    </source>
</evidence>
<feature type="domain" description="CBM21" evidence="2">
    <location>
        <begin position="249"/>
        <end position="381"/>
    </location>
</feature>
<proteinExistence type="predicted"/>
<dbReference type="PANTHER" id="PTHR12307">
    <property type="entry name" value="PROTEIN PHOSPHATASE 1 REGULATORY SUBUNIT"/>
    <property type="match status" value="1"/>
</dbReference>
<feature type="compositionally biased region" description="Low complexity" evidence="1">
    <location>
        <begin position="620"/>
        <end position="629"/>
    </location>
</feature>
<feature type="compositionally biased region" description="Polar residues" evidence="1">
    <location>
        <begin position="469"/>
        <end position="481"/>
    </location>
</feature>
<protein>
    <recommendedName>
        <fullName evidence="2">CBM21 domain-containing protein</fullName>
    </recommendedName>
</protein>
<accession>A0A4S4L4U9</accession>
<feature type="compositionally biased region" description="Low complexity" evidence="1">
    <location>
        <begin position="520"/>
        <end position="530"/>
    </location>
</feature>
<reference evidence="3 4" key="1">
    <citation type="submission" date="2019-02" db="EMBL/GenBank/DDBJ databases">
        <title>Genome sequencing of the rare red list fungi Phellinidium pouzarii.</title>
        <authorList>
            <person name="Buettner E."/>
            <person name="Kellner H."/>
        </authorList>
    </citation>
    <scope>NUCLEOTIDE SEQUENCE [LARGE SCALE GENOMIC DNA]</scope>
    <source>
        <strain evidence="3 4">DSM 108285</strain>
    </source>
</reference>
<dbReference type="GO" id="GO:0008157">
    <property type="term" value="F:protein phosphatase 1 binding"/>
    <property type="evidence" value="ECO:0007669"/>
    <property type="project" value="TreeGrafter"/>
</dbReference>
<dbReference type="Proteomes" id="UP000308199">
    <property type="component" value="Unassembled WGS sequence"/>
</dbReference>
<dbReference type="Pfam" id="PF03370">
    <property type="entry name" value="CBM_21"/>
    <property type="match status" value="1"/>
</dbReference>
<feature type="region of interest" description="Disordered" evidence="1">
    <location>
        <begin position="193"/>
        <end position="228"/>
    </location>
</feature>
<evidence type="ECO:0000259" key="2">
    <source>
        <dbReference type="PROSITE" id="PS51159"/>
    </source>
</evidence>